<reference evidence="2 3" key="1">
    <citation type="journal article" date="2019" name="Sci. Rep.">
        <title>Orb-weaving spider Araneus ventricosus genome elucidates the spidroin gene catalogue.</title>
        <authorList>
            <person name="Kono N."/>
            <person name="Nakamura H."/>
            <person name="Ohtoshi R."/>
            <person name="Moran D.A.P."/>
            <person name="Shinohara A."/>
            <person name="Yoshida Y."/>
            <person name="Fujiwara M."/>
            <person name="Mori M."/>
            <person name="Tomita M."/>
            <person name="Arakawa K."/>
        </authorList>
    </citation>
    <scope>NUCLEOTIDE SEQUENCE [LARGE SCALE GENOMIC DNA]</scope>
</reference>
<comment type="caution">
    <text evidence="2">The sequence shown here is derived from an EMBL/GenBank/DDBJ whole genome shotgun (WGS) entry which is preliminary data.</text>
</comment>
<dbReference type="PANTHER" id="PTHR33327:SF3">
    <property type="entry name" value="RNA-DIRECTED DNA POLYMERASE"/>
    <property type="match status" value="1"/>
</dbReference>
<sequence>MNRTYLKHYIGGPGLPSRFFRMTTNPKANSSEPINEVVRISVKDPPFWRGNPAIWFSQLVSQFINSGISQEITKKHTVVGSIEFEVLAQVSDIIISPPADGAYETLKNPLFAVFSDSYERKFKTLLQNVELGDRFFCIA</sequence>
<dbReference type="AlphaFoldDB" id="A0A4Y2M5S4"/>
<protein>
    <recommendedName>
        <fullName evidence="1">DUF7041 domain-containing protein</fullName>
    </recommendedName>
</protein>
<dbReference type="Proteomes" id="UP000499080">
    <property type="component" value="Unassembled WGS sequence"/>
</dbReference>
<organism evidence="2 3">
    <name type="scientific">Araneus ventricosus</name>
    <name type="common">Orbweaver spider</name>
    <name type="synonym">Epeira ventricosa</name>
    <dbReference type="NCBI Taxonomy" id="182803"/>
    <lineage>
        <taxon>Eukaryota</taxon>
        <taxon>Metazoa</taxon>
        <taxon>Ecdysozoa</taxon>
        <taxon>Arthropoda</taxon>
        <taxon>Chelicerata</taxon>
        <taxon>Arachnida</taxon>
        <taxon>Araneae</taxon>
        <taxon>Araneomorphae</taxon>
        <taxon>Entelegynae</taxon>
        <taxon>Araneoidea</taxon>
        <taxon>Araneidae</taxon>
        <taxon>Araneus</taxon>
    </lineage>
</organism>
<dbReference type="Pfam" id="PF23055">
    <property type="entry name" value="DUF7041"/>
    <property type="match status" value="1"/>
</dbReference>
<evidence type="ECO:0000259" key="1">
    <source>
        <dbReference type="Pfam" id="PF23055"/>
    </source>
</evidence>
<gene>
    <name evidence="2" type="ORF">AVEN_241406_1</name>
</gene>
<keyword evidence="3" id="KW-1185">Reference proteome</keyword>
<dbReference type="PANTHER" id="PTHR33327">
    <property type="entry name" value="ENDONUCLEASE"/>
    <property type="match status" value="1"/>
</dbReference>
<dbReference type="OrthoDB" id="10048650at2759"/>
<proteinExistence type="predicted"/>
<dbReference type="InterPro" id="IPR055469">
    <property type="entry name" value="DUF7041"/>
</dbReference>
<name>A0A4Y2M5S4_ARAVE</name>
<feature type="domain" description="DUF7041" evidence="1">
    <location>
        <begin position="45"/>
        <end position="127"/>
    </location>
</feature>
<evidence type="ECO:0000313" key="2">
    <source>
        <dbReference type="EMBL" id="GBN22049.1"/>
    </source>
</evidence>
<evidence type="ECO:0000313" key="3">
    <source>
        <dbReference type="Proteomes" id="UP000499080"/>
    </source>
</evidence>
<accession>A0A4Y2M5S4</accession>
<dbReference type="EMBL" id="BGPR01006814">
    <property type="protein sequence ID" value="GBN22049.1"/>
    <property type="molecule type" value="Genomic_DNA"/>
</dbReference>